<dbReference type="SUPFAM" id="SSF52218">
    <property type="entry name" value="Flavoproteins"/>
    <property type="match status" value="1"/>
</dbReference>
<dbReference type="OrthoDB" id="1797739at2"/>
<dbReference type="InterPro" id="IPR029039">
    <property type="entry name" value="Flavoprotein-like_sf"/>
</dbReference>
<dbReference type="RefSeq" id="WP_052212592.1">
    <property type="nucleotide sequence ID" value="NZ_FQYW01000013.1"/>
</dbReference>
<gene>
    <name evidence="2" type="ORF">SAMN02745671_01738</name>
</gene>
<accession>A0A1M6E2L0</accession>
<name>A0A1M6E2L0_9FIRM</name>
<dbReference type="GO" id="GO:0016491">
    <property type="term" value="F:oxidoreductase activity"/>
    <property type="evidence" value="ECO:0007669"/>
    <property type="project" value="InterPro"/>
</dbReference>
<organism evidence="2 3">
    <name type="scientific">Anaerovibrio lipolyticus DSM 3074</name>
    <dbReference type="NCBI Taxonomy" id="1120997"/>
    <lineage>
        <taxon>Bacteria</taxon>
        <taxon>Bacillati</taxon>
        <taxon>Bacillota</taxon>
        <taxon>Negativicutes</taxon>
        <taxon>Selenomonadales</taxon>
        <taxon>Selenomonadaceae</taxon>
        <taxon>Anaerovibrio</taxon>
    </lineage>
</organism>
<dbReference type="Proteomes" id="UP000191240">
    <property type="component" value="Unassembled WGS sequence"/>
</dbReference>
<proteinExistence type="predicted"/>
<protein>
    <submittedName>
        <fullName evidence="2">NADPH-dependent FMN reductase</fullName>
    </submittedName>
</protein>
<evidence type="ECO:0000313" key="2">
    <source>
        <dbReference type="EMBL" id="SHI79774.1"/>
    </source>
</evidence>
<dbReference type="InterPro" id="IPR005025">
    <property type="entry name" value="FMN_Rdtase-like_dom"/>
</dbReference>
<feature type="domain" description="NADPH-dependent FMN reductase-like" evidence="1">
    <location>
        <begin position="1"/>
        <end position="83"/>
    </location>
</feature>
<evidence type="ECO:0000313" key="3">
    <source>
        <dbReference type="Proteomes" id="UP000191240"/>
    </source>
</evidence>
<evidence type="ECO:0000259" key="1">
    <source>
        <dbReference type="Pfam" id="PF03358"/>
    </source>
</evidence>
<dbReference type="Gene3D" id="3.40.50.360">
    <property type="match status" value="1"/>
</dbReference>
<sequence length="218" mass="24953">MHALIINGSPRVKQFSNTDKILEKFTAGLRECGCSVEVYEISVRNDWEKIREAFKENDNIIIALPLYVECVPGLLMEFLEGLAPKDENTRLSFILQSGFAEGAQLRCGENYLRLLAGQLGCKYGGTLVKGDNFGIRFAEGKERDKITEPYRKMGQIFAQNGDFFSDECRKFTGPEIFPLPLRLFLKLLFKTVQRKNFQKVATKWGCTKPLDYKPYKEK</sequence>
<dbReference type="AlphaFoldDB" id="A0A1M6E2L0"/>
<dbReference type="EMBL" id="FQYW01000013">
    <property type="protein sequence ID" value="SHI79774.1"/>
    <property type="molecule type" value="Genomic_DNA"/>
</dbReference>
<dbReference type="Pfam" id="PF03358">
    <property type="entry name" value="FMN_red"/>
    <property type="match status" value="1"/>
</dbReference>
<reference evidence="2 3" key="1">
    <citation type="submission" date="2016-11" db="EMBL/GenBank/DDBJ databases">
        <authorList>
            <person name="Jaros S."/>
            <person name="Januszkiewicz K."/>
            <person name="Wedrychowicz H."/>
        </authorList>
    </citation>
    <scope>NUCLEOTIDE SEQUENCE [LARGE SCALE GENOMIC DNA]</scope>
    <source>
        <strain evidence="2 3">DSM 3074</strain>
    </source>
</reference>